<reference evidence="1" key="2">
    <citation type="submission" date="2016-06" db="EMBL/GenBank/DDBJ databases">
        <title>The genome of a short-lived fish provides insights into sex chromosome evolution and the genetic control of aging.</title>
        <authorList>
            <person name="Reichwald K."/>
            <person name="Felder M."/>
            <person name="Petzold A."/>
            <person name="Koch P."/>
            <person name="Groth M."/>
            <person name="Platzer M."/>
        </authorList>
    </citation>
    <scope>NUCLEOTIDE SEQUENCE</scope>
    <source>
        <tissue evidence="1">Brain</tissue>
    </source>
</reference>
<dbReference type="EMBL" id="HADY01014054">
    <property type="protein sequence ID" value="SBP52539.1"/>
    <property type="molecule type" value="Transcribed_RNA"/>
</dbReference>
<feature type="non-terminal residue" evidence="1">
    <location>
        <position position="41"/>
    </location>
</feature>
<organism evidence="1">
    <name type="scientific">Nothobranchius furzeri</name>
    <name type="common">Turquoise killifish</name>
    <dbReference type="NCBI Taxonomy" id="105023"/>
    <lineage>
        <taxon>Eukaryota</taxon>
        <taxon>Metazoa</taxon>
        <taxon>Chordata</taxon>
        <taxon>Craniata</taxon>
        <taxon>Vertebrata</taxon>
        <taxon>Euteleostomi</taxon>
        <taxon>Actinopterygii</taxon>
        <taxon>Neopterygii</taxon>
        <taxon>Teleostei</taxon>
        <taxon>Neoteleostei</taxon>
        <taxon>Acanthomorphata</taxon>
        <taxon>Ovalentaria</taxon>
        <taxon>Atherinomorphae</taxon>
        <taxon>Cyprinodontiformes</taxon>
        <taxon>Nothobranchiidae</taxon>
        <taxon>Nothobranchius</taxon>
    </lineage>
</organism>
<sequence length="41" mass="4737">MTNKQRTDASAAHEHWNMPWRFLMMYLLGNRGGAKTSRQGS</sequence>
<dbReference type="AlphaFoldDB" id="A0A1A8ABU1"/>
<protein>
    <submittedName>
        <fullName evidence="1">Uncharacterized protein</fullName>
    </submittedName>
</protein>
<proteinExistence type="predicted"/>
<accession>A0A1A8ABU1</accession>
<evidence type="ECO:0000313" key="1">
    <source>
        <dbReference type="EMBL" id="SBP52539.1"/>
    </source>
</evidence>
<gene>
    <name evidence="1" type="primary">CABZ01027552.1</name>
</gene>
<name>A0A1A8ABU1_NOTFU</name>
<reference evidence="1" key="1">
    <citation type="submission" date="2016-05" db="EMBL/GenBank/DDBJ databases">
        <authorList>
            <person name="Lavstsen T."/>
            <person name="Jespersen J.S."/>
        </authorList>
    </citation>
    <scope>NUCLEOTIDE SEQUENCE</scope>
    <source>
        <tissue evidence="1">Brain</tissue>
    </source>
</reference>